<dbReference type="Pfam" id="PF02801">
    <property type="entry name" value="Ketoacyl-synt_C"/>
    <property type="match status" value="1"/>
</dbReference>
<dbReference type="InterPro" id="IPR014031">
    <property type="entry name" value="Ketoacyl_synth_C"/>
</dbReference>
<keyword evidence="7" id="KW-0012">Acyltransferase</keyword>
<dbReference type="GO" id="GO:0006633">
    <property type="term" value="P:fatty acid biosynthetic process"/>
    <property type="evidence" value="ECO:0007669"/>
    <property type="project" value="UniProtKB-KW"/>
</dbReference>
<dbReference type="PANTHER" id="PTHR11712:SF336">
    <property type="entry name" value="3-OXOACYL-[ACYL-CARRIER-PROTEIN] SYNTHASE, MITOCHONDRIAL"/>
    <property type="match status" value="1"/>
</dbReference>
<dbReference type="InterPro" id="IPR016039">
    <property type="entry name" value="Thiolase-like"/>
</dbReference>
<keyword evidence="5" id="KW-0443">Lipid metabolism</keyword>
<evidence type="ECO:0000256" key="9">
    <source>
        <dbReference type="PIRSR" id="PIRSR000447-1"/>
    </source>
</evidence>
<name>A0A914VNT3_9BILA</name>
<evidence type="ECO:0000256" key="3">
    <source>
        <dbReference type="ARBA" id="ARBA00022679"/>
    </source>
</evidence>
<evidence type="ECO:0000313" key="13">
    <source>
        <dbReference type="WBParaSite" id="PSAMB.scaffold2236size24431.g17002.t1"/>
    </source>
</evidence>
<dbReference type="InterPro" id="IPR014030">
    <property type="entry name" value="Ketoacyl_synth_N"/>
</dbReference>
<dbReference type="WBParaSite" id="PSAMB.scaffold2236size24431.g17002.t1">
    <property type="protein sequence ID" value="PSAMB.scaffold2236size24431.g17002.t1"/>
    <property type="gene ID" value="PSAMB.scaffold2236size24431.g17002"/>
</dbReference>
<evidence type="ECO:0000313" key="12">
    <source>
        <dbReference type="Proteomes" id="UP000887566"/>
    </source>
</evidence>
<evidence type="ECO:0000259" key="11">
    <source>
        <dbReference type="PROSITE" id="PS52004"/>
    </source>
</evidence>
<dbReference type="GO" id="GO:0004315">
    <property type="term" value="F:3-oxoacyl-[acyl-carrier-protein] synthase activity"/>
    <property type="evidence" value="ECO:0007669"/>
    <property type="project" value="InterPro"/>
</dbReference>
<organism evidence="12 13">
    <name type="scientific">Plectus sambesii</name>
    <dbReference type="NCBI Taxonomy" id="2011161"/>
    <lineage>
        <taxon>Eukaryota</taxon>
        <taxon>Metazoa</taxon>
        <taxon>Ecdysozoa</taxon>
        <taxon>Nematoda</taxon>
        <taxon>Chromadorea</taxon>
        <taxon>Plectida</taxon>
        <taxon>Plectina</taxon>
        <taxon>Plectoidea</taxon>
        <taxon>Plectidae</taxon>
        <taxon>Plectus</taxon>
    </lineage>
</organism>
<evidence type="ECO:0000256" key="2">
    <source>
        <dbReference type="ARBA" id="ARBA00022516"/>
    </source>
</evidence>
<keyword evidence="3 8" id="KW-0808">Transferase</keyword>
<evidence type="ECO:0000256" key="10">
    <source>
        <dbReference type="RuleBase" id="RU003694"/>
    </source>
</evidence>
<comment type="similarity">
    <text evidence="1 8 10">Belongs to the thiolase-like superfamily. Beta-ketoacyl-ACP synthases family.</text>
</comment>
<dbReference type="GO" id="GO:0005739">
    <property type="term" value="C:mitochondrion"/>
    <property type="evidence" value="ECO:0007669"/>
    <property type="project" value="TreeGrafter"/>
</dbReference>
<keyword evidence="4" id="KW-0276">Fatty acid metabolism</keyword>
<feature type="domain" description="Ketosynthase family 3 (KS3)" evidence="11">
    <location>
        <begin position="2"/>
        <end position="416"/>
    </location>
</feature>
<dbReference type="Pfam" id="PF00109">
    <property type="entry name" value="ketoacyl-synt"/>
    <property type="match status" value="1"/>
</dbReference>
<dbReference type="InterPro" id="IPR020841">
    <property type="entry name" value="PKS_Beta-ketoAc_synthase_dom"/>
</dbReference>
<dbReference type="PROSITE" id="PS00606">
    <property type="entry name" value="KS3_1"/>
    <property type="match status" value="1"/>
</dbReference>
<proteinExistence type="inferred from homology"/>
<keyword evidence="6 8" id="KW-0275">Fatty acid biosynthesis</keyword>
<dbReference type="SMART" id="SM00825">
    <property type="entry name" value="PKS_KS"/>
    <property type="match status" value="1"/>
</dbReference>
<dbReference type="Proteomes" id="UP000887566">
    <property type="component" value="Unplaced"/>
</dbReference>
<dbReference type="NCBIfam" id="NF005589">
    <property type="entry name" value="PRK07314.1"/>
    <property type="match status" value="1"/>
</dbReference>
<protein>
    <recommendedName>
        <fullName evidence="8">3-oxoacyl-[acyl-carrier-protein] synthase</fullName>
    </recommendedName>
</protein>
<dbReference type="InterPro" id="IPR000794">
    <property type="entry name" value="Beta-ketoacyl_synthase"/>
</dbReference>
<keyword evidence="12" id="KW-1185">Reference proteome</keyword>
<dbReference type="FunFam" id="3.40.47.10:FF:000009">
    <property type="entry name" value="3-oxoacyl-[acyl-carrier-protein] synthase 2"/>
    <property type="match status" value="1"/>
</dbReference>
<accession>A0A914VNT3</accession>
<feature type="active site" description="For beta-ketoacyl synthase activity" evidence="9">
    <location>
        <position position="169"/>
    </location>
</feature>
<evidence type="ECO:0000256" key="8">
    <source>
        <dbReference type="PIRNR" id="PIRNR000447"/>
    </source>
</evidence>
<dbReference type="InterPro" id="IPR018201">
    <property type="entry name" value="Ketoacyl_synth_AS"/>
</dbReference>
<keyword evidence="2 8" id="KW-0444">Lipid biosynthesis</keyword>
<dbReference type="InterPro" id="IPR017568">
    <property type="entry name" value="3-oxoacyl-ACP_synth-2"/>
</dbReference>
<reference evidence="13" key="1">
    <citation type="submission" date="2022-11" db="UniProtKB">
        <authorList>
            <consortium name="WormBaseParasite"/>
        </authorList>
    </citation>
    <scope>IDENTIFICATION</scope>
</reference>
<evidence type="ECO:0000256" key="6">
    <source>
        <dbReference type="ARBA" id="ARBA00023160"/>
    </source>
</evidence>
<evidence type="ECO:0000256" key="5">
    <source>
        <dbReference type="ARBA" id="ARBA00023098"/>
    </source>
</evidence>
<dbReference type="CDD" id="cd00834">
    <property type="entry name" value="KAS_I_II"/>
    <property type="match status" value="1"/>
</dbReference>
<evidence type="ECO:0000256" key="7">
    <source>
        <dbReference type="ARBA" id="ARBA00023315"/>
    </source>
</evidence>
<dbReference type="Gene3D" id="3.40.47.10">
    <property type="match status" value="1"/>
</dbReference>
<dbReference type="AlphaFoldDB" id="A0A914VNT3"/>
<sequence>MRRRVVVTGIGLVTPFGVGAQRAWQAILAGSSGIRRLPQKEEFAQIPCQIAGQVPEEGEGCYDWTKFSSSDLRQTSRSVAFALTAAEEAIADSRISLGGEAGHDNVGVAVGMGMADLQDIYNTGKLLSEKRYSKISPYFVPRILTNMAAGRIGMRYGLRGPNHSVSTACTTGAHSVGDATEFIRKGWADAMVCGGTDACVSPISLAGFARLRALSTAFGDEPGKASRPFDKQRDGFVMSEGAAILVLEERELAMGRGARIYAEVIGYGLSGDGGSHMTSPDENGVGAQLCIERAMLDAGVEREQVGYVNAHATSTPLGDRAECLAIQRVFDRPIAVSSTKGHLGHLVGAAGAAEAAVTILSVHHGVITPTLNLEQTDIENRLNLVSKVTDWKDNRRIAICNSFGFGGSNASLCFANH</sequence>
<dbReference type="PANTHER" id="PTHR11712">
    <property type="entry name" value="POLYKETIDE SYNTHASE-RELATED"/>
    <property type="match status" value="1"/>
</dbReference>
<evidence type="ECO:0000256" key="4">
    <source>
        <dbReference type="ARBA" id="ARBA00022832"/>
    </source>
</evidence>
<evidence type="ECO:0000256" key="1">
    <source>
        <dbReference type="ARBA" id="ARBA00008467"/>
    </source>
</evidence>
<dbReference type="PIRSF" id="PIRSF000447">
    <property type="entry name" value="KAS_II"/>
    <property type="match status" value="1"/>
</dbReference>
<dbReference type="PROSITE" id="PS52004">
    <property type="entry name" value="KS3_2"/>
    <property type="match status" value="1"/>
</dbReference>
<dbReference type="SUPFAM" id="SSF53901">
    <property type="entry name" value="Thiolase-like"/>
    <property type="match status" value="2"/>
</dbReference>